<dbReference type="InterPro" id="IPR040460">
    <property type="entry name" value="Gasdermin_pore"/>
</dbReference>
<proteinExistence type="inferred from homology"/>
<dbReference type="GO" id="GO:0012501">
    <property type="term" value="P:programmed cell death"/>
    <property type="evidence" value="ECO:0007669"/>
    <property type="project" value="UniProtKB-KW"/>
</dbReference>
<evidence type="ECO:0000256" key="11">
    <source>
        <dbReference type="ARBA" id="ARBA00023288"/>
    </source>
</evidence>
<dbReference type="InterPro" id="IPR007677">
    <property type="entry name" value="Gasdermin"/>
</dbReference>
<dbReference type="AlphaFoldDB" id="A0AAV1QFG1"/>
<feature type="domain" description="Gasdermin PUB" evidence="13">
    <location>
        <begin position="230"/>
        <end position="386"/>
    </location>
</feature>
<evidence type="ECO:0000256" key="5">
    <source>
        <dbReference type="ARBA" id="ARBA00022475"/>
    </source>
</evidence>
<evidence type="ECO:0000256" key="10">
    <source>
        <dbReference type="ARBA" id="ARBA00023139"/>
    </source>
</evidence>
<evidence type="ECO:0000256" key="9">
    <source>
        <dbReference type="ARBA" id="ARBA00023136"/>
    </source>
</evidence>
<dbReference type="PANTHER" id="PTHR16399:SF18">
    <property type="entry name" value="GASDERMIN-A"/>
    <property type="match status" value="1"/>
</dbReference>
<accession>A0AAV1QFG1</accession>
<feature type="domain" description="Gasdermin pore forming" evidence="12">
    <location>
        <begin position="10"/>
        <end position="206"/>
    </location>
</feature>
<keyword evidence="9" id="KW-0472">Membrane</keyword>
<evidence type="ECO:0000256" key="1">
    <source>
        <dbReference type="ARBA" id="ARBA00004496"/>
    </source>
</evidence>
<evidence type="ECO:0000313" key="14">
    <source>
        <dbReference type="EMBL" id="CAK6982260.1"/>
    </source>
</evidence>
<keyword evidence="10" id="KW-0564">Palmitate</keyword>
<evidence type="ECO:0000259" key="12">
    <source>
        <dbReference type="Pfam" id="PF04598"/>
    </source>
</evidence>
<dbReference type="GO" id="GO:0005737">
    <property type="term" value="C:cytoplasm"/>
    <property type="evidence" value="ECO:0007669"/>
    <property type="project" value="UniProtKB-SubCell"/>
</dbReference>
<evidence type="ECO:0000313" key="15">
    <source>
        <dbReference type="Proteomes" id="UP001314229"/>
    </source>
</evidence>
<evidence type="ECO:0000256" key="3">
    <source>
        <dbReference type="ARBA" id="ARBA00009279"/>
    </source>
</evidence>
<evidence type="ECO:0000256" key="8">
    <source>
        <dbReference type="ARBA" id="ARBA00022692"/>
    </source>
</evidence>
<keyword evidence="11" id="KW-0449">Lipoprotein</keyword>
<keyword evidence="7" id="KW-1210">Necrosis</keyword>
<dbReference type="Pfam" id="PF04598">
    <property type="entry name" value="Gasdermin"/>
    <property type="match status" value="1"/>
</dbReference>
<dbReference type="Pfam" id="PF17708">
    <property type="entry name" value="Gasdermin_C"/>
    <property type="match status" value="1"/>
</dbReference>
<organism evidence="14 15">
    <name type="scientific">Scomber scombrus</name>
    <name type="common">Atlantic mackerel</name>
    <name type="synonym">Scomber vernalis</name>
    <dbReference type="NCBI Taxonomy" id="13677"/>
    <lineage>
        <taxon>Eukaryota</taxon>
        <taxon>Metazoa</taxon>
        <taxon>Chordata</taxon>
        <taxon>Craniata</taxon>
        <taxon>Vertebrata</taxon>
        <taxon>Euteleostomi</taxon>
        <taxon>Actinopterygii</taxon>
        <taxon>Neopterygii</taxon>
        <taxon>Teleostei</taxon>
        <taxon>Neoteleostei</taxon>
        <taxon>Acanthomorphata</taxon>
        <taxon>Pelagiaria</taxon>
        <taxon>Scombriformes</taxon>
        <taxon>Scombridae</taxon>
        <taxon>Scomber</taxon>
    </lineage>
</organism>
<keyword evidence="5" id="KW-1003">Cell membrane</keyword>
<sequence>MSFGYYTNTTVGQVGDKKLIANENLNLDIKMLTIVKVRRFLSYSTKPKFTTRTLLDVLEERGFTPDVTEKVLMEDYDYMRGKSGKGSAAAGLDAAQTRLQVGAAMDTVDGASSTTLMIKKVDYNQLNDKNIKKELLTKLTPNKEMLFCVTQIVYNSSPVTLSSKALTGGSVSAWIYEIFRCSLSGNTKREMRFTVPKDKILAYGLEKIKTAEGNISFDGEGDDSCKTLEELAEEIKQNQVYLDSLKTFPGSSRCNLLEALREIVPDKDALTLLEETLDEEMTECPQSKVVSEFMDLLRKASSKDPKEINDQRDAVHRLVIAMDSLPDGAAARLTACSNKTLTVLQQLVSRLMRDGQVSLPESLLVSLQEEGLRWAAELLRLTDQDLKKLRAEWDRPDFPPEMLLELVCFVVQGLNKLMQP</sequence>
<reference evidence="14 15" key="1">
    <citation type="submission" date="2024-01" db="EMBL/GenBank/DDBJ databases">
        <authorList>
            <person name="Alioto T."/>
            <person name="Alioto T."/>
            <person name="Gomez Garrido J."/>
        </authorList>
    </citation>
    <scope>NUCLEOTIDE SEQUENCE [LARGE SCALE GENOMIC DNA]</scope>
</reference>
<comment type="caution">
    <text evidence="14">The sequence shown here is derived from an EMBL/GenBank/DDBJ whole genome shotgun (WGS) entry which is preliminary data.</text>
</comment>
<evidence type="ECO:0000256" key="6">
    <source>
        <dbReference type="ARBA" id="ARBA00022490"/>
    </source>
</evidence>
<dbReference type="PANTHER" id="PTHR16399">
    <property type="entry name" value="GASDERMIN"/>
    <property type="match status" value="1"/>
</dbReference>
<keyword evidence="8" id="KW-0812">Transmembrane</keyword>
<comment type="similarity">
    <text evidence="3">Belongs to the gasdermin family.</text>
</comment>
<dbReference type="Proteomes" id="UP001314229">
    <property type="component" value="Unassembled WGS sequence"/>
</dbReference>
<evidence type="ECO:0000256" key="2">
    <source>
        <dbReference type="ARBA" id="ARBA00004651"/>
    </source>
</evidence>
<keyword evidence="4" id="KW-1134">Transmembrane beta strand</keyword>
<evidence type="ECO:0000259" key="13">
    <source>
        <dbReference type="Pfam" id="PF17708"/>
    </source>
</evidence>
<dbReference type="InterPro" id="IPR041263">
    <property type="entry name" value="Gasdermin_PUB"/>
</dbReference>
<gene>
    <name evidence="14" type="ORF">FSCOSCO3_A017697</name>
</gene>
<evidence type="ECO:0000256" key="4">
    <source>
        <dbReference type="ARBA" id="ARBA00022452"/>
    </source>
</evidence>
<keyword evidence="6" id="KW-0963">Cytoplasm</keyword>
<dbReference type="GO" id="GO:0005886">
    <property type="term" value="C:plasma membrane"/>
    <property type="evidence" value="ECO:0007669"/>
    <property type="project" value="UniProtKB-SubCell"/>
</dbReference>
<evidence type="ECO:0000256" key="7">
    <source>
        <dbReference type="ARBA" id="ARBA00022590"/>
    </source>
</evidence>
<comment type="subcellular location">
    <subcellularLocation>
        <location evidence="2">Cell membrane</location>
        <topology evidence="2">Multi-pass membrane protein</topology>
    </subcellularLocation>
    <subcellularLocation>
        <location evidence="1">Cytoplasm</location>
    </subcellularLocation>
</comment>
<keyword evidence="15" id="KW-1185">Reference proteome</keyword>
<dbReference type="EMBL" id="CAWUFR010000978">
    <property type="protein sequence ID" value="CAK6982260.1"/>
    <property type="molecule type" value="Genomic_DNA"/>
</dbReference>
<name>A0AAV1QFG1_SCOSC</name>
<protein>
    <submittedName>
        <fullName evidence="14">Uncharacterized protein LOC128379919</fullName>
    </submittedName>
</protein>